<name>W8B6M1_CERCA</name>
<dbReference type="GO" id="GO:0016020">
    <property type="term" value="C:membrane"/>
    <property type="evidence" value="ECO:0007669"/>
    <property type="project" value="TreeGrafter"/>
</dbReference>
<organism evidence="3">
    <name type="scientific">Ceratitis capitata</name>
    <name type="common">Mediterranean fruit fly</name>
    <name type="synonym">Tephritis capitata</name>
    <dbReference type="NCBI Taxonomy" id="7213"/>
    <lineage>
        <taxon>Eukaryota</taxon>
        <taxon>Metazoa</taxon>
        <taxon>Ecdysozoa</taxon>
        <taxon>Arthropoda</taxon>
        <taxon>Hexapoda</taxon>
        <taxon>Insecta</taxon>
        <taxon>Pterygota</taxon>
        <taxon>Neoptera</taxon>
        <taxon>Endopterygota</taxon>
        <taxon>Diptera</taxon>
        <taxon>Brachycera</taxon>
        <taxon>Muscomorpha</taxon>
        <taxon>Tephritoidea</taxon>
        <taxon>Tephritidae</taxon>
        <taxon>Ceratitis</taxon>
        <taxon>Ceratitis</taxon>
    </lineage>
</organism>
<evidence type="ECO:0000313" key="3">
    <source>
        <dbReference type="EMBL" id="JAB92683.1"/>
    </source>
</evidence>
<dbReference type="Gene3D" id="2.60.40.4060">
    <property type="entry name" value="Reeler domain"/>
    <property type="match status" value="1"/>
</dbReference>
<proteinExistence type="evidence at transcript level"/>
<reference evidence="3" key="2">
    <citation type="journal article" date="2014" name="BMC Genomics">
        <title>A genomic perspective to assessing quality of mass-reared SIT flies used in Mediterranean fruit fly (Ceratitis capitata) eradication in California.</title>
        <authorList>
            <person name="Calla B."/>
            <person name="Hall B."/>
            <person name="Hou S."/>
            <person name="Geib S.M."/>
        </authorList>
    </citation>
    <scope>NUCLEOTIDE SEQUENCE</scope>
</reference>
<dbReference type="EMBL" id="GAMC01013871">
    <property type="protein sequence ID" value="JAB92684.1"/>
    <property type="molecule type" value="mRNA"/>
</dbReference>
<protein>
    <submittedName>
        <fullName evidence="3">Defense protein l(2)34Fc</fullName>
    </submittedName>
</protein>
<dbReference type="EMBL" id="GAMC01013872">
    <property type="protein sequence ID" value="JAB92683.1"/>
    <property type="molecule type" value="mRNA"/>
</dbReference>
<dbReference type="InterPro" id="IPR051237">
    <property type="entry name" value="Ferric-chelate_Red/DefProt"/>
</dbReference>
<reference evidence="3" key="1">
    <citation type="submission" date="2013-07" db="EMBL/GenBank/DDBJ databases">
        <authorList>
            <person name="Geib S."/>
        </authorList>
    </citation>
    <scope>NUCLEOTIDE SEQUENCE</scope>
</reference>
<keyword evidence="1" id="KW-0732">Signal</keyword>
<feature type="domain" description="Reelin" evidence="2">
    <location>
        <begin position="31"/>
        <end position="147"/>
    </location>
</feature>
<evidence type="ECO:0000259" key="2">
    <source>
        <dbReference type="Pfam" id="PF02014"/>
    </source>
</evidence>
<dbReference type="CDD" id="cd08544">
    <property type="entry name" value="Reeler"/>
    <property type="match status" value="1"/>
</dbReference>
<accession>W8B6M1</accession>
<feature type="signal peptide" evidence="1">
    <location>
        <begin position="1"/>
        <end position="17"/>
    </location>
</feature>
<dbReference type="OrthoDB" id="6418377at2759"/>
<dbReference type="PANTHER" id="PTHR45828:SF42">
    <property type="entry name" value="DEFENSE PROTEIN L(2)34FC"/>
    <property type="match status" value="1"/>
</dbReference>
<dbReference type="InterPro" id="IPR002861">
    <property type="entry name" value="Reeler_dom"/>
</dbReference>
<feature type="chain" id="PRO_5007736996" evidence="1">
    <location>
        <begin position="18"/>
        <end position="160"/>
    </location>
</feature>
<dbReference type="AlphaFoldDB" id="W8B6M1"/>
<evidence type="ECO:0000256" key="1">
    <source>
        <dbReference type="SAM" id="SignalP"/>
    </source>
</evidence>
<sequence>MLRLLVIAFCLAAPIHSLSSTTFPEDFCSHGNVEHYESPATETLPKAATVDEPSNTSHEKFQLRLSGGHGAFSGFAIQAQDPNGAPVGKFQIVDGYKSRTTTCRNSDDTILHTEAQQERPLKSVDFSWIPAGYQGNVRFVATLAKEDGPWVRRTLKEINV</sequence>
<dbReference type="PANTHER" id="PTHR45828">
    <property type="entry name" value="CYTOCHROME B561/FERRIC REDUCTASE TRANSMEMBRANE"/>
    <property type="match status" value="1"/>
</dbReference>
<gene>
    <name evidence="3" type="primary">DFP</name>
</gene>
<dbReference type="Pfam" id="PF02014">
    <property type="entry name" value="Reeler"/>
    <property type="match status" value="1"/>
</dbReference>
<dbReference type="InterPro" id="IPR042307">
    <property type="entry name" value="Reeler_sf"/>
</dbReference>